<evidence type="ECO:0000313" key="1">
    <source>
        <dbReference type="EMBL" id="MFC3072396.1"/>
    </source>
</evidence>
<organism evidence="1 2">
    <name type="scientific">Shinella pollutisoli</name>
    <dbReference type="NCBI Taxonomy" id="2250594"/>
    <lineage>
        <taxon>Bacteria</taxon>
        <taxon>Pseudomonadati</taxon>
        <taxon>Pseudomonadota</taxon>
        <taxon>Alphaproteobacteria</taxon>
        <taxon>Hyphomicrobiales</taxon>
        <taxon>Rhizobiaceae</taxon>
        <taxon>Shinella</taxon>
    </lineage>
</organism>
<evidence type="ECO:0000313" key="2">
    <source>
        <dbReference type="Proteomes" id="UP001595377"/>
    </source>
</evidence>
<sequence length="171" mass="19230">MSSAPVTLRYEGDGEFRAVSGFWAARADRSFVVGETYRMVEHHDRSTASHNHYFASLANAWASLPDELLEVYPTVEHLRKKALINKGYRDERSIVCASKAEAERMAAFIKPMDDYAIVTFREAVVRVWTAKSQSMKAMGNRDFQQSKSDVLDFVDDLLGVERGSTARSEAA</sequence>
<proteinExistence type="predicted"/>
<dbReference type="Proteomes" id="UP001595377">
    <property type="component" value="Unassembled WGS sequence"/>
</dbReference>
<reference evidence="2" key="1">
    <citation type="journal article" date="2019" name="Int. J. Syst. Evol. Microbiol.">
        <title>The Global Catalogue of Microorganisms (GCM) 10K type strain sequencing project: providing services to taxonomists for standard genome sequencing and annotation.</title>
        <authorList>
            <consortium name="The Broad Institute Genomics Platform"/>
            <consortium name="The Broad Institute Genome Sequencing Center for Infectious Disease"/>
            <person name="Wu L."/>
            <person name="Ma J."/>
        </authorList>
    </citation>
    <scope>NUCLEOTIDE SEQUENCE [LARGE SCALE GENOMIC DNA]</scope>
    <source>
        <strain evidence="2">KCTC 52677</strain>
    </source>
</reference>
<comment type="caution">
    <text evidence="1">The sequence shown here is derived from an EMBL/GenBank/DDBJ whole genome shotgun (WGS) entry which is preliminary data.</text>
</comment>
<dbReference type="EMBL" id="JBHRSP010000006">
    <property type="protein sequence ID" value="MFC3072396.1"/>
    <property type="molecule type" value="Genomic_DNA"/>
</dbReference>
<accession>A0ABV7DCQ7</accession>
<protein>
    <submittedName>
        <fullName evidence="1">Uncharacterized protein</fullName>
    </submittedName>
</protein>
<dbReference type="RefSeq" id="WP_257317878.1">
    <property type="nucleotide sequence ID" value="NZ_JANFDG010000035.1"/>
</dbReference>
<gene>
    <name evidence="1" type="ORF">ACFOHH_04680</name>
</gene>
<name>A0ABV7DCQ7_9HYPH</name>
<keyword evidence="2" id="KW-1185">Reference proteome</keyword>